<feature type="non-terminal residue" evidence="1">
    <location>
        <position position="1"/>
    </location>
</feature>
<gene>
    <name evidence="1" type="ORF">B7463_g2302</name>
</gene>
<proteinExistence type="predicted"/>
<protein>
    <submittedName>
        <fullName evidence="1">Uncharacterized protein</fullName>
    </submittedName>
</protein>
<dbReference type="Proteomes" id="UP000258309">
    <property type="component" value="Unassembled WGS sequence"/>
</dbReference>
<dbReference type="EMBL" id="NCSJ02000026">
    <property type="protein sequence ID" value="RFU34014.1"/>
    <property type="molecule type" value="Genomic_DNA"/>
</dbReference>
<organism evidence="1 2">
    <name type="scientific">Scytalidium lignicola</name>
    <name type="common">Hyphomycete</name>
    <dbReference type="NCBI Taxonomy" id="5539"/>
    <lineage>
        <taxon>Eukaryota</taxon>
        <taxon>Fungi</taxon>
        <taxon>Dikarya</taxon>
        <taxon>Ascomycota</taxon>
        <taxon>Pezizomycotina</taxon>
        <taxon>Leotiomycetes</taxon>
        <taxon>Leotiomycetes incertae sedis</taxon>
        <taxon>Scytalidium</taxon>
    </lineage>
</organism>
<keyword evidence="2" id="KW-1185">Reference proteome</keyword>
<accession>A0A3E2HKU6</accession>
<feature type="non-terminal residue" evidence="1">
    <location>
        <position position="67"/>
    </location>
</feature>
<reference evidence="1 2" key="1">
    <citation type="submission" date="2018-05" db="EMBL/GenBank/DDBJ databases">
        <title>Draft genome sequence of Scytalidium lignicola DSM 105466, a ubiquitous saprotrophic fungus.</title>
        <authorList>
            <person name="Buettner E."/>
            <person name="Gebauer A.M."/>
            <person name="Hofrichter M."/>
            <person name="Liers C."/>
            <person name="Kellner H."/>
        </authorList>
    </citation>
    <scope>NUCLEOTIDE SEQUENCE [LARGE SCALE GENOMIC DNA]</scope>
    <source>
        <strain evidence="1 2">DSM 105466</strain>
    </source>
</reference>
<evidence type="ECO:0000313" key="1">
    <source>
        <dbReference type="EMBL" id="RFU34014.1"/>
    </source>
</evidence>
<name>A0A3E2HKU6_SCYLI</name>
<dbReference type="AlphaFoldDB" id="A0A3E2HKU6"/>
<evidence type="ECO:0000313" key="2">
    <source>
        <dbReference type="Proteomes" id="UP000258309"/>
    </source>
</evidence>
<comment type="caution">
    <text evidence="1">The sequence shown here is derived from an EMBL/GenBank/DDBJ whole genome shotgun (WGS) entry which is preliminary data.</text>
</comment>
<sequence length="67" mass="7747">MSTARSMSTKEVGTETLSFRQKEDDWLWYSAEAASEKQARQGNSTDVKRQGWHVWLIGGAFYLVYQQ</sequence>